<evidence type="ECO:0000256" key="4">
    <source>
        <dbReference type="ARBA" id="ARBA00022989"/>
    </source>
</evidence>
<feature type="transmembrane region" description="Helical" evidence="7">
    <location>
        <begin position="477"/>
        <end position="497"/>
    </location>
</feature>
<feature type="transmembrane region" description="Helical" evidence="7">
    <location>
        <begin position="115"/>
        <end position="139"/>
    </location>
</feature>
<feature type="region of interest" description="Disordered" evidence="6">
    <location>
        <begin position="249"/>
        <end position="279"/>
    </location>
</feature>
<organism evidence="8 9">
    <name type="scientific">Oikopleura dioica</name>
    <name type="common">Tunicate</name>
    <dbReference type="NCBI Taxonomy" id="34765"/>
    <lineage>
        <taxon>Eukaryota</taxon>
        <taxon>Metazoa</taxon>
        <taxon>Chordata</taxon>
        <taxon>Tunicata</taxon>
        <taxon>Appendicularia</taxon>
        <taxon>Copelata</taxon>
        <taxon>Oikopleuridae</taxon>
        <taxon>Oikopleura</taxon>
    </lineage>
</organism>
<keyword evidence="9" id="KW-1185">Reference proteome</keyword>
<accession>A0ABN7S8K9</accession>
<evidence type="ECO:0000256" key="5">
    <source>
        <dbReference type="ARBA" id="ARBA00023136"/>
    </source>
</evidence>
<gene>
    <name evidence="8" type="ORF">OKIOD_LOCUS5557</name>
</gene>
<evidence type="ECO:0000256" key="6">
    <source>
        <dbReference type="SAM" id="MobiDB-lite"/>
    </source>
</evidence>
<protein>
    <submittedName>
        <fullName evidence="8">Oidioi.mRNA.OKI2018_I69.XSR.g13999.t1.cds</fullName>
    </submittedName>
</protein>
<evidence type="ECO:0000256" key="3">
    <source>
        <dbReference type="ARBA" id="ARBA00022692"/>
    </source>
</evidence>
<feature type="transmembrane region" description="Helical" evidence="7">
    <location>
        <begin position="363"/>
        <end position="388"/>
    </location>
</feature>
<reference evidence="8 9" key="1">
    <citation type="submission" date="2021-04" db="EMBL/GenBank/DDBJ databases">
        <authorList>
            <person name="Bliznina A."/>
        </authorList>
    </citation>
    <scope>NUCLEOTIDE SEQUENCE [LARGE SCALE GENOMIC DNA]</scope>
</reference>
<keyword evidence="5 7" id="KW-0472">Membrane</keyword>
<dbReference type="PANTHER" id="PTHR12191">
    <property type="entry name" value="SOLUTE CARRIER FAMILY 39"/>
    <property type="match status" value="1"/>
</dbReference>
<feature type="compositionally biased region" description="Basic and acidic residues" evidence="6">
    <location>
        <begin position="182"/>
        <end position="204"/>
    </location>
</feature>
<evidence type="ECO:0000313" key="9">
    <source>
        <dbReference type="Proteomes" id="UP001158576"/>
    </source>
</evidence>
<feature type="region of interest" description="Disordered" evidence="6">
    <location>
        <begin position="182"/>
        <end position="211"/>
    </location>
</feature>
<feature type="transmembrane region" description="Helical" evidence="7">
    <location>
        <begin position="222"/>
        <end position="244"/>
    </location>
</feature>
<proteinExistence type="inferred from homology"/>
<evidence type="ECO:0000256" key="2">
    <source>
        <dbReference type="ARBA" id="ARBA00006939"/>
    </source>
</evidence>
<sequence>MNWEFTKIITTENLPAFYKKKGIYLITEFTIKAVRDCSNVNGISGVKSNKVADFMKDCDFYYNECLCEKSGEESLKPGCDCYDADTCHANANLPGGYHCAKCPFGYMGEHCKKSIFFIGSLAISIISLTSLAGAVLAPMRSWPIYPDLQSGMVALAIGCLSGDAVLHLIPIIFGLHGHAHNEHEEDRHHGHNQEHHELDHHGHEGEEEGEGLPHNIITKRGLMLLLGLYIFYLFETGIGLWHSFKQAKQDSSDNEIGARRKSSKSRHYSESGGPGHKLSIIEDRNNEICIDEKCNSNTDDVFLNQNEETAMLENAQEMLIKNGNGHVGHHGHTHGHSHGPNDVALVGWMVILGDAFHNFADGLAIGAAFSASYSIGLGTVFAVFFHELPHEIGDFAVLLSSGFTVKKAMFWNLVSSFTCFIGFFFGALLGDTEEIKIWILAISAGAFVYIALVDMLPEIRLTTLPDGCDVGTMLRRFFVQQLGLISGVLLMWLLAAFEEKLVAIFQ</sequence>
<feature type="transmembrane region" description="Helical" evidence="7">
    <location>
        <begin position="435"/>
        <end position="456"/>
    </location>
</feature>
<dbReference type="EMBL" id="OU015569">
    <property type="protein sequence ID" value="CAG5095033.1"/>
    <property type="molecule type" value="Genomic_DNA"/>
</dbReference>
<dbReference type="Proteomes" id="UP001158576">
    <property type="component" value="Chromosome XSR"/>
</dbReference>
<dbReference type="Pfam" id="PF02535">
    <property type="entry name" value="Zip"/>
    <property type="match status" value="1"/>
</dbReference>
<evidence type="ECO:0000256" key="7">
    <source>
        <dbReference type="SAM" id="Phobius"/>
    </source>
</evidence>
<keyword evidence="4 7" id="KW-1133">Transmembrane helix</keyword>
<evidence type="ECO:0000256" key="1">
    <source>
        <dbReference type="ARBA" id="ARBA00004141"/>
    </source>
</evidence>
<keyword evidence="3 7" id="KW-0812">Transmembrane</keyword>
<comment type="similarity">
    <text evidence="2">Belongs to the ZIP transporter (TC 2.A.5) family.</text>
</comment>
<evidence type="ECO:0000313" key="8">
    <source>
        <dbReference type="EMBL" id="CAG5095033.1"/>
    </source>
</evidence>
<feature type="transmembrane region" description="Helical" evidence="7">
    <location>
        <begin position="409"/>
        <end position="429"/>
    </location>
</feature>
<dbReference type="InterPro" id="IPR003689">
    <property type="entry name" value="ZIP"/>
</dbReference>
<name>A0ABN7S8K9_OIKDI</name>
<comment type="subcellular location">
    <subcellularLocation>
        <location evidence="1">Membrane</location>
        <topology evidence="1">Multi-pass membrane protein</topology>
    </subcellularLocation>
</comment>
<dbReference type="InterPro" id="IPR050799">
    <property type="entry name" value="ZIP_Transporter"/>
</dbReference>
<dbReference type="PANTHER" id="PTHR12191:SF37">
    <property type="entry name" value="ZINC TRANSPORTER FOI"/>
    <property type="match status" value="1"/>
</dbReference>